<dbReference type="AlphaFoldDB" id="A0A6H2A6S5"/>
<evidence type="ECO:0000313" key="1">
    <source>
        <dbReference type="EMBL" id="QJA55341.1"/>
    </source>
</evidence>
<reference evidence="1" key="1">
    <citation type="submission" date="2020-03" db="EMBL/GenBank/DDBJ databases">
        <title>The deep terrestrial virosphere.</title>
        <authorList>
            <person name="Holmfeldt K."/>
            <person name="Nilsson E."/>
            <person name="Simone D."/>
            <person name="Lopez-Fernandez M."/>
            <person name="Wu X."/>
            <person name="de Brujin I."/>
            <person name="Lundin D."/>
            <person name="Andersson A."/>
            <person name="Bertilsson S."/>
            <person name="Dopson M."/>
        </authorList>
    </citation>
    <scope>NUCLEOTIDE SEQUENCE</scope>
    <source>
        <strain evidence="1">TM448A01013</strain>
    </source>
</reference>
<organism evidence="1">
    <name type="scientific">viral metagenome</name>
    <dbReference type="NCBI Taxonomy" id="1070528"/>
    <lineage>
        <taxon>unclassified sequences</taxon>
        <taxon>metagenomes</taxon>
        <taxon>organismal metagenomes</taxon>
    </lineage>
</organism>
<name>A0A6H2A6S5_9ZZZZ</name>
<gene>
    <name evidence="1" type="ORF">TM448A01013_0028</name>
</gene>
<dbReference type="EMBL" id="MT145202">
    <property type="protein sequence ID" value="QJA55341.1"/>
    <property type="molecule type" value="Genomic_DNA"/>
</dbReference>
<sequence>MSNQKEIFYLIKALAGQANILTIPRAFIKFTGSVEAALLLSQIIYWSDRNPRGKWFYKSYREWEQEIGLSKHKVSHAAAILTSKKLIKTKVKKANGNPTLHYLFDQDAFIQWFSVFLTNESQNPDYPVTETKTEINNNHLKEPLLRMVINQKESFRAQQGLPVNNDTIQSEIHNAH</sequence>
<accession>A0A6H2A6S5</accession>
<protein>
    <submittedName>
        <fullName evidence="1">Uncharacterized protein</fullName>
    </submittedName>
</protein>
<proteinExistence type="predicted"/>